<reference evidence="2" key="1">
    <citation type="submission" date="2012-09" db="EMBL/GenBank/DDBJ databases">
        <title>Genome Sequence of alkane-degrading Bacterium Alcanivorax balearicus MACL04.</title>
        <authorList>
            <person name="Lai Q."/>
            <person name="Shao Z."/>
        </authorList>
    </citation>
    <scope>NUCLEOTIDE SEQUENCE</scope>
    <source>
        <strain evidence="2">MACL04</strain>
    </source>
</reference>
<evidence type="ECO:0000256" key="1">
    <source>
        <dbReference type="SAM" id="Phobius"/>
    </source>
</evidence>
<feature type="transmembrane region" description="Helical" evidence="1">
    <location>
        <begin position="78"/>
        <end position="104"/>
    </location>
</feature>
<keyword evidence="1" id="KW-0472">Membrane</keyword>
<evidence type="ECO:0000313" key="2">
    <source>
        <dbReference type="EMBL" id="MCU5782640.1"/>
    </source>
</evidence>
<evidence type="ECO:0000313" key="3">
    <source>
        <dbReference type="Proteomes" id="UP001064106"/>
    </source>
</evidence>
<keyword evidence="1" id="KW-0812">Transmembrane</keyword>
<gene>
    <name evidence="2" type="ORF">MA04_01940</name>
</gene>
<dbReference type="Proteomes" id="UP001064106">
    <property type="component" value="Unassembled WGS sequence"/>
</dbReference>
<keyword evidence="1" id="KW-1133">Transmembrane helix</keyword>
<proteinExistence type="predicted"/>
<protein>
    <submittedName>
        <fullName evidence="2">Uncharacterized protein</fullName>
    </submittedName>
</protein>
<sequence length="105" mass="11883">MYRWFGLAFGGNVETVTAIFLVVGVSVSLATIYLYALIELRKANSDLSLRDVNKHVSWLSIGMGRLDRSNLSDKDRELIVQVFNLFKISIGGVVLVFFFIFMIFV</sequence>
<accession>A0ABT2QYP2</accession>
<feature type="transmembrane region" description="Helical" evidence="1">
    <location>
        <begin position="16"/>
        <end position="38"/>
    </location>
</feature>
<organism evidence="2 3">
    <name type="scientific">Alloalcanivorax balearicus MACL04</name>
    <dbReference type="NCBI Taxonomy" id="1177182"/>
    <lineage>
        <taxon>Bacteria</taxon>
        <taxon>Pseudomonadati</taxon>
        <taxon>Pseudomonadota</taxon>
        <taxon>Gammaproteobacteria</taxon>
        <taxon>Oceanospirillales</taxon>
        <taxon>Alcanivoracaceae</taxon>
        <taxon>Alloalcanivorax</taxon>
    </lineage>
</organism>
<name>A0ABT2QYP2_9GAMM</name>
<dbReference type="EMBL" id="ARXS01000009">
    <property type="protein sequence ID" value="MCU5782640.1"/>
    <property type="molecule type" value="Genomic_DNA"/>
</dbReference>
<dbReference type="RefSeq" id="WP_262460282.1">
    <property type="nucleotide sequence ID" value="NZ_ARXS01000009.1"/>
</dbReference>
<keyword evidence="3" id="KW-1185">Reference proteome</keyword>
<comment type="caution">
    <text evidence="2">The sequence shown here is derived from an EMBL/GenBank/DDBJ whole genome shotgun (WGS) entry which is preliminary data.</text>
</comment>